<organism evidence="1">
    <name type="scientific">viral metagenome</name>
    <dbReference type="NCBI Taxonomy" id="1070528"/>
    <lineage>
        <taxon>unclassified sequences</taxon>
        <taxon>metagenomes</taxon>
        <taxon>organismal metagenomes</taxon>
    </lineage>
</organism>
<evidence type="ECO:0000313" key="1">
    <source>
        <dbReference type="EMBL" id="QHT05491.1"/>
    </source>
</evidence>
<proteinExistence type="predicted"/>
<sequence length="200" mass="22356">MDLLYYSNYCKHSKKVLDFLVKNDIIKSLHSICVDRRKIDQQTGQVHVILENGNSVLLPPNVHSVPCLLLIKENYRCISGEDIIQNFKGTVQDNNLMATNGNGEPLGFSLGSKDIQSEAFTFFNASPEDLSAKGIGGSRPIYNYVPANGNTPSIETPPDNYRPNKISEDVTVDKIQTERNTDINSTMQQFNQTPFMPKTT</sequence>
<reference evidence="1" key="1">
    <citation type="journal article" date="2020" name="Nature">
        <title>Giant virus diversity and host interactions through global metagenomics.</title>
        <authorList>
            <person name="Schulz F."/>
            <person name="Roux S."/>
            <person name="Paez-Espino D."/>
            <person name="Jungbluth S."/>
            <person name="Walsh D.A."/>
            <person name="Denef V.J."/>
            <person name="McMahon K.D."/>
            <person name="Konstantinidis K.T."/>
            <person name="Eloe-Fadrosh E.A."/>
            <person name="Kyrpides N.C."/>
            <person name="Woyke T."/>
        </authorList>
    </citation>
    <scope>NUCLEOTIDE SEQUENCE</scope>
    <source>
        <strain evidence="1">GVMAG-M-3300021375-17</strain>
    </source>
</reference>
<dbReference type="AlphaFoldDB" id="A0A6C0CM06"/>
<accession>A0A6C0CM06</accession>
<name>A0A6C0CM06_9ZZZZ</name>
<dbReference type="EMBL" id="MN739455">
    <property type="protein sequence ID" value="QHT05491.1"/>
    <property type="molecule type" value="Genomic_DNA"/>
</dbReference>
<protein>
    <submittedName>
        <fullName evidence="1">Uncharacterized protein</fullName>
    </submittedName>
</protein>